<dbReference type="EMBL" id="CP074694">
    <property type="protein sequence ID" value="QVL34190.1"/>
    <property type="molecule type" value="Genomic_DNA"/>
</dbReference>
<evidence type="ECO:0000313" key="3">
    <source>
        <dbReference type="Proteomes" id="UP000676194"/>
    </source>
</evidence>
<evidence type="ECO:0000313" key="2">
    <source>
        <dbReference type="EMBL" id="QVL34190.1"/>
    </source>
</evidence>
<feature type="chain" id="PRO_5034846797" evidence="1">
    <location>
        <begin position="27"/>
        <end position="390"/>
    </location>
</feature>
<evidence type="ECO:0000256" key="1">
    <source>
        <dbReference type="SAM" id="SignalP"/>
    </source>
</evidence>
<feature type="signal peptide" evidence="1">
    <location>
        <begin position="1"/>
        <end position="26"/>
    </location>
</feature>
<organism evidence="2 3">
    <name type="scientific">Telmatocola sphagniphila</name>
    <dbReference type="NCBI Taxonomy" id="1123043"/>
    <lineage>
        <taxon>Bacteria</taxon>
        <taxon>Pseudomonadati</taxon>
        <taxon>Planctomycetota</taxon>
        <taxon>Planctomycetia</taxon>
        <taxon>Gemmatales</taxon>
        <taxon>Gemmataceae</taxon>
    </lineage>
</organism>
<sequence>MKSKLLVRAVLAAGLFCAVPNSEAHAQVRYGAGYNYGFTGGYANSGYNYSSAAAIRFNNTGYYNSNYVWPYGYNNFYNGGNLSVSAYSSSRYGGTWAGTLNLGYYAYGSRNYYSPYYYLNPYGYSPYYYIGNPYAVYNSTDVSTPVKTSPSRAKDSTYDNWRKVQEPASSPKAEVKAPKVFTEKDIFTGEAINALLDQLLDEATKGHRPAKAVDVDMSQINFHAAKANGQYGFLMLPNSDKLPWGEAFDNADAETQEMKNKIQAGYKALVSLNRQEKPTASEAKELRKDIQKLSDLLAPQIQEIGLMKYTQAKQFLRNLDSTVQFLQETPDFCSWKHGIKAKDSAALLKYLEENHVRVAPALPGTEKDYLSLHAVLKKLLDQVMSSVTSE</sequence>
<protein>
    <submittedName>
        <fullName evidence="2">Uncharacterized protein</fullName>
    </submittedName>
</protein>
<accession>A0A8E6BC68</accession>
<dbReference type="Proteomes" id="UP000676194">
    <property type="component" value="Chromosome"/>
</dbReference>
<name>A0A8E6BC68_9BACT</name>
<dbReference type="KEGG" id="tsph:KIH39_09870"/>
<reference evidence="2" key="1">
    <citation type="submission" date="2021-05" db="EMBL/GenBank/DDBJ databases">
        <title>Complete genome sequence of the cellulolytic planctomycete Telmatocola sphagniphila SP2T and characterization of the first cellulase from planctomycetes.</title>
        <authorList>
            <person name="Rakitin A.L."/>
            <person name="Beletsky A.V."/>
            <person name="Naumoff D.G."/>
            <person name="Kulichevskaya I.S."/>
            <person name="Mardanov A.V."/>
            <person name="Ravin N.V."/>
            <person name="Dedysh S.N."/>
        </authorList>
    </citation>
    <scope>NUCLEOTIDE SEQUENCE</scope>
    <source>
        <strain evidence="2">SP2T</strain>
    </source>
</reference>
<gene>
    <name evidence="2" type="ORF">KIH39_09870</name>
</gene>
<proteinExistence type="predicted"/>
<dbReference type="AlphaFoldDB" id="A0A8E6BC68"/>
<dbReference type="RefSeq" id="WP_213499162.1">
    <property type="nucleotide sequence ID" value="NZ_CP074694.1"/>
</dbReference>
<keyword evidence="1" id="KW-0732">Signal</keyword>
<keyword evidence="3" id="KW-1185">Reference proteome</keyword>